<dbReference type="GO" id="GO:0008270">
    <property type="term" value="F:zinc ion binding"/>
    <property type="evidence" value="ECO:0007669"/>
    <property type="project" value="InterPro"/>
</dbReference>
<dbReference type="Pfam" id="PF00412">
    <property type="entry name" value="LIM"/>
    <property type="match status" value="6"/>
</dbReference>
<comment type="caution">
    <text evidence="6">The sequence shown here is derived from an EMBL/GenBank/DDBJ whole genome shotgun (WGS) entry which is preliminary data.</text>
</comment>
<keyword evidence="4" id="KW-0440">LIM domain</keyword>
<dbReference type="InterPro" id="IPR001781">
    <property type="entry name" value="Znf_LIM"/>
</dbReference>
<dbReference type="PANTHER" id="PTHR24211:SF37">
    <property type="entry name" value="PROTEIN ESPINAS-LIKE PROTEIN"/>
    <property type="match status" value="1"/>
</dbReference>
<evidence type="ECO:0000313" key="7">
    <source>
        <dbReference type="Proteomes" id="UP001152795"/>
    </source>
</evidence>
<keyword evidence="3" id="KW-0862">Zinc</keyword>
<dbReference type="SUPFAM" id="SSF57716">
    <property type="entry name" value="Glucocorticoid receptor-like (DNA-binding domain)"/>
    <property type="match status" value="5"/>
</dbReference>
<reference evidence="6" key="1">
    <citation type="submission" date="2020-04" db="EMBL/GenBank/DDBJ databases">
        <authorList>
            <person name="Alioto T."/>
            <person name="Alioto T."/>
            <person name="Gomez Garrido J."/>
        </authorList>
    </citation>
    <scope>NUCLEOTIDE SEQUENCE</scope>
    <source>
        <strain evidence="6">A484AB</strain>
    </source>
</reference>
<dbReference type="PROSITE" id="PS50023">
    <property type="entry name" value="LIM_DOMAIN_2"/>
    <property type="match status" value="4"/>
</dbReference>
<feature type="region of interest" description="Disordered" evidence="5">
    <location>
        <begin position="154"/>
        <end position="227"/>
    </location>
</feature>
<name>A0A7D9HI53_PARCT</name>
<protein>
    <submittedName>
        <fullName evidence="6">LIM domain family</fullName>
    </submittedName>
</protein>
<keyword evidence="7" id="KW-1185">Reference proteome</keyword>
<dbReference type="InterPro" id="IPR010442">
    <property type="entry name" value="PET_domain"/>
</dbReference>
<dbReference type="Proteomes" id="UP001152795">
    <property type="component" value="Unassembled WGS sequence"/>
</dbReference>
<dbReference type="SMART" id="SM00132">
    <property type="entry name" value="LIM"/>
    <property type="match status" value="6"/>
</dbReference>
<evidence type="ECO:0000256" key="4">
    <source>
        <dbReference type="ARBA" id="ARBA00023038"/>
    </source>
</evidence>
<keyword evidence="2" id="KW-0677">Repeat</keyword>
<dbReference type="AlphaFoldDB" id="A0A7D9HI53"/>
<feature type="compositionally biased region" description="Low complexity" evidence="5">
    <location>
        <begin position="187"/>
        <end position="203"/>
    </location>
</feature>
<accession>A0A7D9HI53</accession>
<dbReference type="InterPro" id="IPR047120">
    <property type="entry name" value="Pk/Esn/Tes"/>
</dbReference>
<feature type="compositionally biased region" description="Basic residues" evidence="5">
    <location>
        <begin position="17"/>
        <end position="31"/>
    </location>
</feature>
<dbReference type="PROSITE" id="PS51303">
    <property type="entry name" value="PET"/>
    <property type="match status" value="1"/>
</dbReference>
<dbReference type="Gene3D" id="2.10.110.10">
    <property type="entry name" value="Cysteine Rich Protein"/>
    <property type="match status" value="6"/>
</dbReference>
<evidence type="ECO:0000256" key="2">
    <source>
        <dbReference type="ARBA" id="ARBA00022737"/>
    </source>
</evidence>
<sequence>MMCSNLKGNVCQPMKKVPPKKPPRLHIKRKPGNYQPEPASRRQQGSAGGTILKENKGNQSEWLDERNNHEGTQDLFANRTYDVIEPPEEQTFSELNVDVIEKEASLAKEHIYESIDKVCTRNTSSQTESFVGLSENFTEEGQFVKVFKDFSCQTESTPKSRRNKKRNSDTQEEDMATVGKTKECRLSSDSSTSTQDSQDSADSGHFSVRNPEKSPRSPQSPYLWQPEGLNHDEVKSFMNSLPRDKVPSAMSPEGVAHFNSQLAYQNPKQDGDPSLCKHLTKDQEIQSLKCLYMRLLEARGTGFIKISDNNTSSCDGCGNVFTKNDMVVSAGQGLRHPSCFSCTVCQQFLTKLIYYSDDNNRLYCGRHYAELFKSRCFDCDELIISGKFIRAMNRTYHAEHFRCGKCQGTIAENRYTTEEGKAICLGCHTTHLADECQGCHQKITIGQKRMTHGNKHWHEECFICEKCENNLVLGSFKMGDEKVVCSQCYQQKKNKMCCTCGEEIKPGIQLLEHDGLSYHTDCFCCKNCRQPITSNFMENEGAFYCPGCHRNLFSEKCVQCGLAILGDGVTYNNQVWHDSCFGCYNCQEPLSTRKFLIRYGNRYCNGCYEDIFAKQCHSCCKKIKDGAYLTTNDLFWHNDCFKCADCHKELGHIGFHMVNEKTYCSDCPGSVY</sequence>
<dbReference type="Pfam" id="PF06297">
    <property type="entry name" value="PET"/>
    <property type="match status" value="1"/>
</dbReference>
<organism evidence="6 7">
    <name type="scientific">Paramuricea clavata</name>
    <name type="common">Red gorgonian</name>
    <name type="synonym">Violescent sea-whip</name>
    <dbReference type="NCBI Taxonomy" id="317549"/>
    <lineage>
        <taxon>Eukaryota</taxon>
        <taxon>Metazoa</taxon>
        <taxon>Cnidaria</taxon>
        <taxon>Anthozoa</taxon>
        <taxon>Octocorallia</taxon>
        <taxon>Malacalcyonacea</taxon>
        <taxon>Plexauridae</taxon>
        <taxon>Paramuricea</taxon>
    </lineage>
</organism>
<evidence type="ECO:0000256" key="3">
    <source>
        <dbReference type="ARBA" id="ARBA00022833"/>
    </source>
</evidence>
<keyword evidence="1" id="KW-0479">Metal-binding</keyword>
<feature type="region of interest" description="Disordered" evidence="5">
    <location>
        <begin position="1"/>
        <end position="71"/>
    </location>
</feature>
<evidence type="ECO:0000256" key="5">
    <source>
        <dbReference type="SAM" id="MobiDB-lite"/>
    </source>
</evidence>
<proteinExistence type="predicted"/>
<dbReference type="PANTHER" id="PTHR24211">
    <property type="entry name" value="LIM DOMAIN-CONTAINING PROTEIN"/>
    <property type="match status" value="1"/>
</dbReference>
<gene>
    <name evidence="6" type="ORF">PACLA_8A062867</name>
</gene>
<dbReference type="PROSITE" id="PS00478">
    <property type="entry name" value="LIM_DOMAIN_1"/>
    <property type="match status" value="3"/>
</dbReference>
<dbReference type="OrthoDB" id="274660at2759"/>
<dbReference type="CDD" id="cd08368">
    <property type="entry name" value="LIM"/>
    <property type="match status" value="1"/>
</dbReference>
<evidence type="ECO:0000313" key="6">
    <source>
        <dbReference type="EMBL" id="CAB3985070.1"/>
    </source>
</evidence>
<evidence type="ECO:0000256" key="1">
    <source>
        <dbReference type="ARBA" id="ARBA00022723"/>
    </source>
</evidence>
<dbReference type="EMBL" id="CACRXK020000824">
    <property type="protein sequence ID" value="CAB3985070.1"/>
    <property type="molecule type" value="Genomic_DNA"/>
</dbReference>